<dbReference type="InterPro" id="IPR050469">
    <property type="entry name" value="Diguanylate_Cyclase"/>
</dbReference>
<dbReference type="InterPro" id="IPR029787">
    <property type="entry name" value="Nucleotide_cyclase"/>
</dbReference>
<keyword evidence="3" id="KW-0597">Phosphoprotein</keyword>
<evidence type="ECO:0000256" key="2">
    <source>
        <dbReference type="ARBA" id="ARBA00034247"/>
    </source>
</evidence>
<gene>
    <name evidence="6" type="ORF">ASN18_1832</name>
</gene>
<dbReference type="Pfam" id="PF00990">
    <property type="entry name" value="GGDEF"/>
    <property type="match status" value="1"/>
</dbReference>
<evidence type="ECO:0000259" key="5">
    <source>
        <dbReference type="PROSITE" id="PS50887"/>
    </source>
</evidence>
<dbReference type="Gene3D" id="3.30.70.270">
    <property type="match status" value="1"/>
</dbReference>
<dbReference type="SUPFAM" id="SSF55073">
    <property type="entry name" value="Nucleotide cyclase"/>
    <property type="match status" value="1"/>
</dbReference>
<dbReference type="EMBL" id="LNQR01000066">
    <property type="protein sequence ID" value="KWT85014.1"/>
    <property type="molecule type" value="Genomic_DNA"/>
</dbReference>
<dbReference type="InterPro" id="IPR043128">
    <property type="entry name" value="Rev_trsase/Diguanyl_cyclase"/>
</dbReference>
<evidence type="ECO:0000256" key="3">
    <source>
        <dbReference type="PROSITE-ProRule" id="PRU00169"/>
    </source>
</evidence>
<dbReference type="NCBIfam" id="TIGR00254">
    <property type="entry name" value="GGDEF"/>
    <property type="match status" value="1"/>
</dbReference>
<dbReference type="Gene3D" id="3.40.50.2300">
    <property type="match status" value="1"/>
</dbReference>
<evidence type="ECO:0000256" key="1">
    <source>
        <dbReference type="ARBA" id="ARBA00012528"/>
    </source>
</evidence>
<evidence type="ECO:0000313" key="7">
    <source>
        <dbReference type="Proteomes" id="UP000060487"/>
    </source>
</evidence>
<accession>A0ABR5SEU5</accession>
<keyword evidence="7" id="KW-1185">Reference proteome</keyword>
<comment type="caution">
    <text evidence="6">The sequence shown here is derived from an EMBL/GenBank/DDBJ whole genome shotgun (WGS) entry which is preliminary data.</text>
</comment>
<feature type="modified residue" description="4-aspartylphosphate" evidence="3">
    <location>
        <position position="61"/>
    </location>
</feature>
<dbReference type="InterPro" id="IPR011006">
    <property type="entry name" value="CheY-like_superfamily"/>
</dbReference>
<organism evidence="6 7">
    <name type="scientific">Candidatus Magnetominusculus xianensis</name>
    <dbReference type="NCBI Taxonomy" id="1748249"/>
    <lineage>
        <taxon>Bacteria</taxon>
        <taxon>Pseudomonadati</taxon>
        <taxon>Nitrospirota</taxon>
        <taxon>Nitrospiria</taxon>
        <taxon>Nitrospirales</taxon>
        <taxon>Nitrospiraceae</taxon>
        <taxon>Candidatus Magnetominusculus</taxon>
    </lineage>
</organism>
<comment type="catalytic activity">
    <reaction evidence="2">
        <text>2 GTP = 3',3'-c-di-GMP + 2 diphosphate</text>
        <dbReference type="Rhea" id="RHEA:24898"/>
        <dbReference type="ChEBI" id="CHEBI:33019"/>
        <dbReference type="ChEBI" id="CHEBI:37565"/>
        <dbReference type="ChEBI" id="CHEBI:58805"/>
        <dbReference type="EC" id="2.7.7.65"/>
    </reaction>
</comment>
<dbReference type="InterPro" id="IPR001789">
    <property type="entry name" value="Sig_transdc_resp-reg_receiver"/>
</dbReference>
<dbReference type="EC" id="2.7.7.65" evidence="1"/>
<name>A0ABR5SEU5_9BACT</name>
<proteinExistence type="predicted"/>
<dbReference type="SMART" id="SM00267">
    <property type="entry name" value="GGDEF"/>
    <property type="match status" value="1"/>
</dbReference>
<reference evidence="6 7" key="1">
    <citation type="submission" date="2015-11" db="EMBL/GenBank/DDBJ databases">
        <authorList>
            <person name="Lin W."/>
        </authorList>
    </citation>
    <scope>NUCLEOTIDE SEQUENCE [LARGE SCALE GENOMIC DNA]</scope>
    <source>
        <strain evidence="6 7">HCH-1</strain>
    </source>
</reference>
<dbReference type="CDD" id="cd01949">
    <property type="entry name" value="GGDEF"/>
    <property type="match status" value="1"/>
</dbReference>
<dbReference type="SUPFAM" id="SSF52172">
    <property type="entry name" value="CheY-like"/>
    <property type="match status" value="1"/>
</dbReference>
<dbReference type="Pfam" id="PF00072">
    <property type="entry name" value="Response_reg"/>
    <property type="match status" value="1"/>
</dbReference>
<feature type="domain" description="GGDEF" evidence="5">
    <location>
        <begin position="171"/>
        <end position="308"/>
    </location>
</feature>
<feature type="domain" description="Response regulatory" evidence="4">
    <location>
        <begin position="11"/>
        <end position="128"/>
    </location>
</feature>
<dbReference type="PANTHER" id="PTHR45138">
    <property type="entry name" value="REGULATORY COMPONENTS OF SENSORY TRANSDUCTION SYSTEM"/>
    <property type="match status" value="1"/>
</dbReference>
<protein>
    <recommendedName>
        <fullName evidence="1">diguanylate cyclase</fullName>
        <ecNumber evidence="1">2.7.7.65</ecNumber>
    </recommendedName>
</protein>
<dbReference type="PROSITE" id="PS50110">
    <property type="entry name" value="RESPONSE_REGULATORY"/>
    <property type="match status" value="1"/>
</dbReference>
<dbReference type="PROSITE" id="PS50887">
    <property type="entry name" value="GGDEF"/>
    <property type="match status" value="1"/>
</dbReference>
<dbReference type="Proteomes" id="UP000060487">
    <property type="component" value="Unassembled WGS sequence"/>
</dbReference>
<dbReference type="InterPro" id="IPR000160">
    <property type="entry name" value="GGDEF_dom"/>
</dbReference>
<dbReference type="RefSeq" id="WP_085052444.1">
    <property type="nucleotide sequence ID" value="NZ_LNQR01000066.1"/>
</dbReference>
<dbReference type="SMART" id="SM00448">
    <property type="entry name" value="REC"/>
    <property type="match status" value="1"/>
</dbReference>
<sequence length="309" mass="34666">MEQAKGHRRPTILIVDDEKTNIDVLVNLLNGEFRAIIAKNAEQALKRLESKDEKIDLILLDILMPEMDGYELSRRVKNNILTRNIPIMFITALSMVEDEVKGFEMGAVDYITKPFVAPIVLARVRTHVELKLKRDLCEILAMEDSLTGIPNRRKFDEFLEFQWSAIQRRKSPLSLMLIDVDYFKKYNDNYGHAAGDDCLRKVARMLKSSMPRAMDFVARYGGEEFACILPDTGQAGAVEVAKRLLNAVSSLQIPHEFSDSANHITVSIGVSTVTPPEAGAASDLIETADLALYESKASGRNQISFIAYQ</sequence>
<evidence type="ECO:0000259" key="4">
    <source>
        <dbReference type="PROSITE" id="PS50110"/>
    </source>
</evidence>
<evidence type="ECO:0000313" key="6">
    <source>
        <dbReference type="EMBL" id="KWT85014.1"/>
    </source>
</evidence>
<dbReference type="PANTHER" id="PTHR45138:SF9">
    <property type="entry name" value="DIGUANYLATE CYCLASE DGCM-RELATED"/>
    <property type="match status" value="1"/>
</dbReference>